<evidence type="ECO:0000313" key="3">
    <source>
        <dbReference type="Proteomes" id="UP000198935"/>
    </source>
</evidence>
<protein>
    <submittedName>
        <fullName evidence="2">Uncharacterized protein</fullName>
    </submittedName>
</protein>
<proteinExistence type="predicted"/>
<feature type="signal peptide" evidence="1">
    <location>
        <begin position="1"/>
        <end position="24"/>
    </location>
</feature>
<organism evidence="2 3">
    <name type="scientific">Evansella caseinilytica</name>
    <dbReference type="NCBI Taxonomy" id="1503961"/>
    <lineage>
        <taxon>Bacteria</taxon>
        <taxon>Bacillati</taxon>
        <taxon>Bacillota</taxon>
        <taxon>Bacilli</taxon>
        <taxon>Bacillales</taxon>
        <taxon>Bacillaceae</taxon>
        <taxon>Evansella</taxon>
    </lineage>
</organism>
<evidence type="ECO:0000313" key="2">
    <source>
        <dbReference type="EMBL" id="SDY21311.1"/>
    </source>
</evidence>
<dbReference type="STRING" id="1503961.SAMN05421736_101677"/>
<keyword evidence="1" id="KW-0732">Signal</keyword>
<dbReference type="AlphaFoldDB" id="A0A1H3I0U1"/>
<name>A0A1H3I0U1_9BACI</name>
<dbReference type="OrthoDB" id="2965673at2"/>
<keyword evidence="3" id="KW-1185">Reference proteome</keyword>
<dbReference type="Proteomes" id="UP000198935">
    <property type="component" value="Unassembled WGS sequence"/>
</dbReference>
<accession>A0A1H3I0U1</accession>
<gene>
    <name evidence="2" type="ORF">SAMN05421736_101677</name>
</gene>
<sequence length="256" mass="28576">MKKITVLIFLTVFLILLDSIGAFAEENTTEVGEHELNDFLKNLGVPLDVINELTYAGKFEIYNTIDSDAVFDGYSEQDVYLPEEGIGEISPMSIPKSQLQLKVTGFKNNDGSYSIYPSFIWKQKARLRNDSFGFALDSSNWSTVAGIVGLNVHMVNATAGHTDYYYYDRPSTSSYAGHVFKIPTNHGTTNHLHYEGHAHFKAKPKGSKVDKRIILRYGDDTTTRGTTSYGISIGVFSVSYPNPKGNFRQTAETLSW</sequence>
<feature type="chain" id="PRO_5011433419" evidence="1">
    <location>
        <begin position="25"/>
        <end position="256"/>
    </location>
</feature>
<evidence type="ECO:0000256" key="1">
    <source>
        <dbReference type="SAM" id="SignalP"/>
    </source>
</evidence>
<dbReference type="EMBL" id="FNPI01000001">
    <property type="protein sequence ID" value="SDY21311.1"/>
    <property type="molecule type" value="Genomic_DNA"/>
</dbReference>
<reference evidence="3" key="1">
    <citation type="submission" date="2016-10" db="EMBL/GenBank/DDBJ databases">
        <authorList>
            <person name="Varghese N."/>
            <person name="Submissions S."/>
        </authorList>
    </citation>
    <scope>NUCLEOTIDE SEQUENCE [LARGE SCALE GENOMIC DNA]</scope>
    <source>
        <strain evidence="3">SP</strain>
    </source>
</reference>